<dbReference type="InterPro" id="IPR010333">
    <property type="entry name" value="VirJ"/>
</dbReference>
<gene>
    <name evidence="2" type="ORF">B0O44_11144</name>
</gene>
<accession>A0A318U9K0</accession>
<dbReference type="Gene3D" id="3.40.50.1820">
    <property type="entry name" value="alpha/beta hydrolase"/>
    <property type="match status" value="1"/>
</dbReference>
<dbReference type="SUPFAM" id="SSF53474">
    <property type="entry name" value="alpha/beta-Hydrolases"/>
    <property type="match status" value="1"/>
</dbReference>
<dbReference type="Pfam" id="PF06057">
    <property type="entry name" value="VirJ"/>
    <property type="match status" value="1"/>
</dbReference>
<proteinExistence type="predicted"/>
<sequence>MKLGLKLLGIFFLLFTLSGCGLLVRNRISSHHGIEQNDYNLPVIVYPTSNILSKRILFLFSGDGGWLDFEDKLATEYTKRGFYVIGFNSRSYFWEQKSPQETADDIFLLLDKYNALYKTNRIFLCGFSFGADVVPFIYNRLPEKTKEKVAAIQLMSPFSSSDFKVHTSDLLNIAGDNRPFKVAPEVEKITIPVFCFYGEAEEAKPLSELNLPNFKLELLPGSHRYDPAAYTKIISSLRPKRFLGRQLSLISLGKI</sequence>
<dbReference type="EMBL" id="QKLU01000011">
    <property type="protein sequence ID" value="PYF68866.1"/>
    <property type="molecule type" value="Genomic_DNA"/>
</dbReference>
<dbReference type="RefSeq" id="WP_110834538.1">
    <property type="nucleotide sequence ID" value="NZ_QKLU01000011.1"/>
</dbReference>
<keyword evidence="3" id="KW-1185">Reference proteome</keyword>
<dbReference type="OrthoDB" id="641022at2"/>
<evidence type="ECO:0000313" key="2">
    <source>
        <dbReference type="EMBL" id="PYF68866.1"/>
    </source>
</evidence>
<comment type="caution">
    <text evidence="2">The sequence shown here is derived from an EMBL/GenBank/DDBJ whole genome shotgun (WGS) entry which is preliminary data.</text>
</comment>
<dbReference type="AlphaFoldDB" id="A0A318U9K0"/>
<dbReference type="InterPro" id="IPR029058">
    <property type="entry name" value="AB_hydrolase_fold"/>
</dbReference>
<protein>
    <submittedName>
        <fullName evidence="2">Virulence protein VirJ</fullName>
    </submittedName>
</protein>
<evidence type="ECO:0000313" key="3">
    <source>
        <dbReference type="Proteomes" id="UP000248198"/>
    </source>
</evidence>
<dbReference type="PROSITE" id="PS51257">
    <property type="entry name" value="PROKAR_LIPOPROTEIN"/>
    <property type="match status" value="1"/>
</dbReference>
<evidence type="ECO:0000259" key="1">
    <source>
        <dbReference type="Pfam" id="PF06057"/>
    </source>
</evidence>
<name>A0A318U9K0_9SPHI</name>
<reference evidence="2 3" key="1">
    <citation type="submission" date="2018-06" db="EMBL/GenBank/DDBJ databases">
        <title>Genomic Encyclopedia of Archaeal and Bacterial Type Strains, Phase II (KMG-II): from individual species to whole genera.</title>
        <authorList>
            <person name="Goeker M."/>
        </authorList>
    </citation>
    <scope>NUCLEOTIDE SEQUENCE [LARGE SCALE GENOMIC DNA]</scope>
    <source>
        <strain evidence="2 3">DSM 27372</strain>
    </source>
</reference>
<organism evidence="2 3">
    <name type="scientific">Pedobacter nutrimenti</name>
    <dbReference type="NCBI Taxonomy" id="1241337"/>
    <lineage>
        <taxon>Bacteria</taxon>
        <taxon>Pseudomonadati</taxon>
        <taxon>Bacteroidota</taxon>
        <taxon>Sphingobacteriia</taxon>
        <taxon>Sphingobacteriales</taxon>
        <taxon>Sphingobacteriaceae</taxon>
        <taxon>Pedobacter</taxon>
    </lineage>
</organism>
<dbReference type="Proteomes" id="UP000248198">
    <property type="component" value="Unassembled WGS sequence"/>
</dbReference>
<feature type="domain" description="Bacterial virulence" evidence="1">
    <location>
        <begin position="57"/>
        <end position="228"/>
    </location>
</feature>